<gene>
    <name evidence="1" type="ORF">DdX_18438</name>
</gene>
<evidence type="ECO:0000313" key="1">
    <source>
        <dbReference type="EMBL" id="KAI1697551.1"/>
    </source>
</evidence>
<dbReference type="Proteomes" id="UP001201812">
    <property type="component" value="Unassembled WGS sequence"/>
</dbReference>
<evidence type="ECO:0000313" key="2">
    <source>
        <dbReference type="Proteomes" id="UP001201812"/>
    </source>
</evidence>
<dbReference type="Pfam" id="PF03269">
    <property type="entry name" value="DUF268"/>
    <property type="match status" value="1"/>
</dbReference>
<dbReference type="InterPro" id="IPR004951">
    <property type="entry name" value="DUF268_CAE_spp"/>
</dbReference>
<sequence>MLDPTSKKLYVKRNAHYGLCPPISELRGDAAYAALGLTYRHVFDFVLSYSGMERIGLGRDDEDLDHFGDINEMRRIGCLLKPGGFLFLRLPLGHDQITTNCYRVYGRIRLALLIEVENE</sequence>
<comment type="caution">
    <text evidence="1">The sequence shown here is derived from an EMBL/GenBank/DDBJ whole genome shotgun (WGS) entry which is preliminary data.</text>
</comment>
<dbReference type="AlphaFoldDB" id="A0AAD4MLK8"/>
<organism evidence="1 2">
    <name type="scientific">Ditylenchus destructor</name>
    <dbReference type="NCBI Taxonomy" id="166010"/>
    <lineage>
        <taxon>Eukaryota</taxon>
        <taxon>Metazoa</taxon>
        <taxon>Ecdysozoa</taxon>
        <taxon>Nematoda</taxon>
        <taxon>Chromadorea</taxon>
        <taxon>Rhabditida</taxon>
        <taxon>Tylenchina</taxon>
        <taxon>Tylenchomorpha</taxon>
        <taxon>Sphaerularioidea</taxon>
        <taxon>Anguinidae</taxon>
        <taxon>Anguininae</taxon>
        <taxon>Ditylenchus</taxon>
    </lineage>
</organism>
<protein>
    <submittedName>
        <fullName evidence="1">Uncharacterized protein</fullName>
    </submittedName>
</protein>
<name>A0AAD4MLK8_9BILA</name>
<keyword evidence="2" id="KW-1185">Reference proteome</keyword>
<proteinExistence type="predicted"/>
<reference evidence="1" key="1">
    <citation type="submission" date="2022-01" db="EMBL/GenBank/DDBJ databases">
        <title>Genome Sequence Resource for Two Populations of Ditylenchus destructor, the Migratory Endoparasitic Phytonematode.</title>
        <authorList>
            <person name="Zhang H."/>
            <person name="Lin R."/>
            <person name="Xie B."/>
        </authorList>
    </citation>
    <scope>NUCLEOTIDE SEQUENCE</scope>
    <source>
        <strain evidence="1">BazhouSP</strain>
    </source>
</reference>
<dbReference type="EMBL" id="JAKKPZ010000263">
    <property type="protein sequence ID" value="KAI1697551.1"/>
    <property type="molecule type" value="Genomic_DNA"/>
</dbReference>
<accession>A0AAD4MLK8</accession>